<dbReference type="AlphaFoldDB" id="A0A2C5Y0J8"/>
<evidence type="ECO:0000313" key="2">
    <source>
        <dbReference type="EMBL" id="PHH61196.1"/>
    </source>
</evidence>
<gene>
    <name evidence="2" type="ORF">CDD81_677</name>
</gene>
<name>A0A2C5Y0J8_9HYPO</name>
<dbReference type="Proteomes" id="UP000226192">
    <property type="component" value="Unassembled WGS sequence"/>
</dbReference>
<reference evidence="2 3" key="1">
    <citation type="submission" date="2017-06" db="EMBL/GenBank/DDBJ databases">
        <title>Ant-infecting Ophiocordyceps genomes reveal a high diversity of potential behavioral manipulation genes and a possible major role for enterotoxins.</title>
        <authorList>
            <person name="De Bekker C."/>
            <person name="Evans H.C."/>
            <person name="Brachmann A."/>
            <person name="Hughes D.P."/>
        </authorList>
    </citation>
    <scope>NUCLEOTIDE SEQUENCE [LARGE SCALE GENOMIC DNA]</scope>
    <source>
        <strain evidence="2 3">Map64</strain>
    </source>
</reference>
<sequence>MCHGATPTYAFGCVDMKGKPVLDHIRFGTVNSPAIPPRKDVSKARTCSTRYGWALEFKPGSFFNDVYLGPTSFSLQTTLHQSQLVSCAWLTSTIISECEGKRPDCRQDEKFRTDITKQGSKSISECNDLYEPSEDKGMGRPWYCLTREPMSNHALCGFIMRGVAYDCVGYLHAKDAEAARGLAARHGDPNEVAAQAKDIIPPELRKSSPQVDLHRGGTDTKQSKVPITITDTGSERTVSQEEHSVSWEEESISEKEQPVSDKEESVSWKEESIAKEEKSVSDKVESVSKEEKSVSDNEESVSKEGTSVSVKEQSVSKEGMSVSVKEQSVPVDLKPKASPPDATQAPDLIDKGRFFIFQNGVRTTGYACTRTNKIIYVAQESYNSRGCRYGDEMQGAVFNPGHVDENERFFPMCYEFARLALDARPIQLVCTRAVKGRVEILGCWDETSTLMIGCGSLF</sequence>
<keyword evidence="3" id="KW-1185">Reference proteome</keyword>
<feature type="compositionally biased region" description="Basic and acidic residues" evidence="1">
    <location>
        <begin position="238"/>
        <end position="295"/>
    </location>
</feature>
<proteinExistence type="predicted"/>
<protein>
    <submittedName>
        <fullName evidence="2">Uncharacterized protein</fullName>
    </submittedName>
</protein>
<evidence type="ECO:0000313" key="3">
    <source>
        <dbReference type="Proteomes" id="UP000226192"/>
    </source>
</evidence>
<feature type="compositionally biased region" description="Polar residues" evidence="1">
    <location>
        <begin position="223"/>
        <end position="237"/>
    </location>
</feature>
<feature type="region of interest" description="Disordered" evidence="1">
    <location>
        <begin position="197"/>
        <end position="345"/>
    </location>
</feature>
<feature type="compositionally biased region" description="Basic and acidic residues" evidence="1">
    <location>
        <begin position="212"/>
        <end position="222"/>
    </location>
</feature>
<organism evidence="2 3">
    <name type="scientific">Ophiocordyceps australis</name>
    <dbReference type="NCBI Taxonomy" id="1399860"/>
    <lineage>
        <taxon>Eukaryota</taxon>
        <taxon>Fungi</taxon>
        <taxon>Dikarya</taxon>
        <taxon>Ascomycota</taxon>
        <taxon>Pezizomycotina</taxon>
        <taxon>Sordariomycetes</taxon>
        <taxon>Hypocreomycetidae</taxon>
        <taxon>Hypocreales</taxon>
        <taxon>Ophiocordycipitaceae</taxon>
        <taxon>Ophiocordyceps</taxon>
    </lineage>
</organism>
<comment type="caution">
    <text evidence="2">The sequence shown here is derived from an EMBL/GenBank/DDBJ whole genome shotgun (WGS) entry which is preliminary data.</text>
</comment>
<dbReference type="STRING" id="1399860.A0A2C5Y0J8"/>
<feature type="compositionally biased region" description="Low complexity" evidence="1">
    <location>
        <begin position="303"/>
        <end position="318"/>
    </location>
</feature>
<evidence type="ECO:0000256" key="1">
    <source>
        <dbReference type="SAM" id="MobiDB-lite"/>
    </source>
</evidence>
<accession>A0A2C5Y0J8</accession>
<dbReference type="EMBL" id="NJET01000112">
    <property type="protein sequence ID" value="PHH61196.1"/>
    <property type="molecule type" value="Genomic_DNA"/>
</dbReference>